<accession>A0A927ECP3</accession>
<keyword evidence="2" id="KW-1185">Reference proteome</keyword>
<comment type="caution">
    <text evidence="1">The sequence shown here is derived from an EMBL/GenBank/DDBJ whole genome shotgun (WGS) entry which is preliminary data.</text>
</comment>
<sequence length="87" mass="9603">MDIDVTSKPGEAAWLLTDLLGREMGQVVEESPGAFRIQPAGHAVQTMASMKLEPYRTLDEALAEIERFTRGTCRRAQPGDRDEEPAS</sequence>
<dbReference type="AlphaFoldDB" id="A0A927ECP3"/>
<proteinExistence type="predicted"/>
<evidence type="ECO:0000313" key="2">
    <source>
        <dbReference type="Proteomes" id="UP000619295"/>
    </source>
</evidence>
<protein>
    <submittedName>
        <fullName evidence="1">Uncharacterized protein</fullName>
    </submittedName>
</protein>
<gene>
    <name evidence="1" type="ORF">IED13_22650</name>
</gene>
<dbReference type="RefSeq" id="WP_038367281.1">
    <property type="nucleotide sequence ID" value="NZ_JAOAOR010000014.1"/>
</dbReference>
<dbReference type="Proteomes" id="UP000619295">
    <property type="component" value="Unassembled WGS sequence"/>
</dbReference>
<organism evidence="1 2">
    <name type="scientific">Bosea spartocytisi</name>
    <dbReference type="NCBI Taxonomy" id="2773451"/>
    <lineage>
        <taxon>Bacteria</taxon>
        <taxon>Pseudomonadati</taxon>
        <taxon>Pseudomonadota</taxon>
        <taxon>Alphaproteobacteria</taxon>
        <taxon>Hyphomicrobiales</taxon>
        <taxon>Boseaceae</taxon>
        <taxon>Bosea</taxon>
    </lineage>
</organism>
<reference evidence="1" key="1">
    <citation type="submission" date="2020-09" db="EMBL/GenBank/DDBJ databases">
        <title>Bosea spartocytisi sp. nov. a root nodule endophyte of Spartocytisus supranubius in the high mountain ecosystem fo the Teide National Park (Canary Islands, Spain).</title>
        <authorList>
            <person name="Pulido-Suarez L."/>
            <person name="Peix A."/>
            <person name="Igual J.M."/>
            <person name="Socas-Perez N."/>
            <person name="Velazquez E."/>
            <person name="Flores-Felix J.D."/>
            <person name="Leon-Barrios M."/>
        </authorList>
    </citation>
    <scope>NUCLEOTIDE SEQUENCE</scope>
    <source>
        <strain evidence="1">SSUT16</strain>
    </source>
</reference>
<evidence type="ECO:0000313" key="1">
    <source>
        <dbReference type="EMBL" id="MBD3848507.1"/>
    </source>
</evidence>
<dbReference type="EMBL" id="JACXWY010000019">
    <property type="protein sequence ID" value="MBD3848507.1"/>
    <property type="molecule type" value="Genomic_DNA"/>
</dbReference>
<name>A0A927ECP3_9HYPH</name>